<dbReference type="FunFam" id="2.70.150.10:FF:000035">
    <property type="entry name" value="Cation-transporting ATPase"/>
    <property type="match status" value="1"/>
</dbReference>
<dbReference type="InterPro" id="IPR006544">
    <property type="entry name" value="P-type_TPase_V"/>
</dbReference>
<dbReference type="InterPro" id="IPR018303">
    <property type="entry name" value="ATPase_P-typ_P_site"/>
</dbReference>
<keyword evidence="7 11" id="KW-0460">Magnesium</keyword>
<evidence type="ECO:0000256" key="3">
    <source>
        <dbReference type="ARBA" id="ARBA00022692"/>
    </source>
</evidence>
<dbReference type="Proteomes" id="UP000694556">
    <property type="component" value="Chromosome 9"/>
</dbReference>
<keyword evidence="10 11" id="KW-0472">Membrane</keyword>
<dbReference type="SUPFAM" id="SSF56784">
    <property type="entry name" value="HAD-like"/>
    <property type="match status" value="1"/>
</dbReference>
<name>A0A8C3CIY3_CAIMO</name>
<dbReference type="Gene3D" id="2.70.150.10">
    <property type="entry name" value="Calcium-transporting ATPase, cytoplasmic transduction domain A"/>
    <property type="match status" value="1"/>
</dbReference>
<evidence type="ECO:0000256" key="4">
    <source>
        <dbReference type="ARBA" id="ARBA00022723"/>
    </source>
</evidence>
<keyword evidence="6 11" id="KW-0067">ATP-binding</keyword>
<dbReference type="PANTHER" id="PTHR45630:SF4">
    <property type="entry name" value="CATION-TRANSPORTING ATPASE 13A5-RELATED"/>
    <property type="match status" value="1"/>
</dbReference>
<dbReference type="Pfam" id="PF00122">
    <property type="entry name" value="E1-E2_ATPase"/>
    <property type="match status" value="1"/>
</dbReference>
<dbReference type="Ensembl" id="ENSCMMT00000024017.1">
    <property type="protein sequence ID" value="ENSCMMP00000021923.1"/>
    <property type="gene ID" value="ENSCMMG00000013378.1"/>
</dbReference>
<evidence type="ECO:0000256" key="10">
    <source>
        <dbReference type="ARBA" id="ARBA00023136"/>
    </source>
</evidence>
<evidence type="ECO:0000256" key="2">
    <source>
        <dbReference type="ARBA" id="ARBA00006000"/>
    </source>
</evidence>
<dbReference type="GO" id="GO:0015203">
    <property type="term" value="F:polyamine transmembrane transporter activity"/>
    <property type="evidence" value="ECO:0007669"/>
    <property type="project" value="TreeGrafter"/>
</dbReference>
<feature type="domain" description="P-type ATPase A" evidence="12">
    <location>
        <begin position="271"/>
        <end position="395"/>
    </location>
</feature>
<comment type="subcellular location">
    <subcellularLocation>
        <location evidence="1 11">Membrane</location>
        <topology evidence="1 11">Multi-pass membrane protein</topology>
    </subcellularLocation>
</comment>
<keyword evidence="5 11" id="KW-0547">Nucleotide-binding</keyword>
<dbReference type="EC" id="7.2.2.-" evidence="11"/>
<comment type="similarity">
    <text evidence="2 11">Belongs to the cation transport ATPase (P-type) (TC 3.A.3) family. Type V subfamily.</text>
</comment>
<keyword evidence="3 11" id="KW-0812">Transmembrane</keyword>
<dbReference type="InterPro" id="IPR047821">
    <property type="entry name" value="P5B-type_ATPase"/>
</dbReference>
<feature type="transmembrane region" description="Helical" evidence="11">
    <location>
        <begin position="440"/>
        <end position="467"/>
    </location>
</feature>
<feature type="transmembrane region" description="Helical" evidence="11">
    <location>
        <begin position="928"/>
        <end position="948"/>
    </location>
</feature>
<dbReference type="Pfam" id="PF00690">
    <property type="entry name" value="Cation_ATPase_N"/>
    <property type="match status" value="1"/>
</dbReference>
<keyword evidence="4 11" id="KW-0479">Metal-binding</keyword>
<dbReference type="Gene3D" id="1.20.1110.10">
    <property type="entry name" value="Calcium-transporting ATPase, transmembrane domain"/>
    <property type="match status" value="1"/>
</dbReference>
<reference evidence="15" key="3">
    <citation type="submission" date="2025-09" db="UniProtKB">
        <authorList>
            <consortium name="Ensembl"/>
        </authorList>
    </citation>
    <scope>IDENTIFICATION</scope>
</reference>
<dbReference type="NCBIfam" id="TIGR01657">
    <property type="entry name" value="P-ATPase-V"/>
    <property type="match status" value="1"/>
</dbReference>
<dbReference type="GO" id="GO:0046872">
    <property type="term" value="F:metal ion binding"/>
    <property type="evidence" value="ECO:0007669"/>
    <property type="project" value="UniProtKB-UniRule"/>
</dbReference>
<comment type="catalytic activity">
    <reaction evidence="11">
        <text>ATP + H2O = ADP + phosphate + H(+)</text>
        <dbReference type="Rhea" id="RHEA:13065"/>
        <dbReference type="ChEBI" id="CHEBI:15377"/>
        <dbReference type="ChEBI" id="CHEBI:15378"/>
        <dbReference type="ChEBI" id="CHEBI:30616"/>
        <dbReference type="ChEBI" id="CHEBI:43474"/>
        <dbReference type="ChEBI" id="CHEBI:456216"/>
    </reaction>
</comment>
<feature type="domain" description="Cation-transporting P-type ATPase N-terminal" evidence="13">
    <location>
        <begin position="176"/>
        <end position="223"/>
    </location>
</feature>
<dbReference type="Pfam" id="PF13246">
    <property type="entry name" value="Cation_ATPase"/>
    <property type="match status" value="1"/>
</dbReference>
<feature type="transmembrane region" description="Helical" evidence="11">
    <location>
        <begin position="954"/>
        <end position="971"/>
    </location>
</feature>
<feature type="transmembrane region" description="Helical" evidence="11">
    <location>
        <begin position="992"/>
        <end position="1014"/>
    </location>
</feature>
<dbReference type="GO" id="GO:0031902">
    <property type="term" value="C:late endosome membrane"/>
    <property type="evidence" value="ECO:0007669"/>
    <property type="project" value="TreeGrafter"/>
</dbReference>
<feature type="domain" description="P5B-type ATPase N-terminal" evidence="14">
    <location>
        <begin position="31"/>
        <end position="152"/>
    </location>
</feature>
<dbReference type="GO" id="GO:0015662">
    <property type="term" value="F:P-type ion transporter activity"/>
    <property type="evidence" value="ECO:0007669"/>
    <property type="project" value="InterPro"/>
</dbReference>
<proteinExistence type="inferred from homology"/>
<feature type="transmembrane region" description="Helical" evidence="11">
    <location>
        <begin position="409"/>
        <end position="434"/>
    </location>
</feature>
<dbReference type="AlphaFoldDB" id="A0A8C3CIY3"/>
<sequence length="1211" mass="134716">MLQLLPCPCQQPWGMLLGFLGQEREPRDGQEEIFGYKTQRCRKALCITGYILSCGALLLLFYWKPEWDVWANCIPCSLEEADIVLLRTTDEFQRYTWKKVTWIDLSALALPDGSTSECPLVADKDSVINRAVKKPQLKVRCIQVQKIRYIWDFSIKQFKKVGSLEDSNTCYSIHHKFGAGLTREEQKIRQLVCGPNAIEVEIRPIWKLLFKEILNPFYVFQAFTLTLWLSQGYTEYSVAIIVLSIISVGLTVYDLRQQSTKLHDLVEEHNKVQVTVCVKSEGCKELESRYLVPGDVFLLDGKKLSLPCDAILIDGSCVVNEGMLTGESIPVTKTPLPLTESPMPWKTHSMEDYRRHVLFCGTEVIQVKLTGRGPVRAVVLQTGFNTAKGDLVRSILYPKPMNFQLYRDAFKFIIGLSAIGVLGLIYTVCVFTYHQPVAEVVAMALLLLTVAVPPAIPAALTTGTVYAQRRLKKKKIFCITPQRINICGQINLVCFDKTGTLTEDGLDLWGVLPSEGSWFQKIHKFPSSTPLPWGPVCGVMASCHSLVVLDKKIQGDPLDLKMFEGTHWEIEESNMSQDGAGALHTCIVRPGPKASSAPVEGIAILHQFPFSSGLQRMSVVSQKIGEEQYDLYMKGAPEIVSSLCRQETVPADFLKELKMYTSQGFRVIALAHKVLSLGKDVDVSDLEREKAESELVFLGLLVMENRLKQETKPVLQELAAARIRSVMVTGDNLQTAVTVARSAEMIPRSSKVIIIEASEPEGSAPASIAWQLAEDSKASTEGHCCPGAGTLPLPWINLDGESCSYHFAMNGKSYQVLIKHFYSLLPKILVNATVFARMSPGQKSSLVEELQKLNVCLCVGGGNASPVSSFCGFQALKMAHAGISLSEQEASVASPFTSQIPNIQCVPELISREGRAALVSSFAVVKYLTLYGLIQFVGTALLFWQLQIFGNHQYLIQDVVITLLVCLTMSLTEAYPKLAPYRPPGQLISPPLLLSVVLNVYFTVTMQTCGFLLVKQQPWYVALDPHLQLLLWGQPSLGHTVAPCSPLTVLSYEDTTLWPLTTINCIIVAFVFSKGKPFRKPIYTNYVFSVLLALHLAICLFLLFADIDAVYSGMQVNECSPDIMELAHGTGAGFGPPPLMLCHLTPQDVLLQNKHLWTLIKSCFGYQSKSQYRKWQRMLQRDPNWPPVNTKDFAAKCMAEVYVNPSYEQGD</sequence>
<dbReference type="GO" id="GO:0006874">
    <property type="term" value="P:intracellular calcium ion homeostasis"/>
    <property type="evidence" value="ECO:0007669"/>
    <property type="project" value="TreeGrafter"/>
</dbReference>
<keyword evidence="8 11" id="KW-1278">Translocase</keyword>
<evidence type="ECO:0000256" key="7">
    <source>
        <dbReference type="ARBA" id="ARBA00022842"/>
    </source>
</evidence>
<dbReference type="Gene3D" id="3.40.1110.10">
    <property type="entry name" value="Calcium-transporting ATPase, cytoplasmic domain N"/>
    <property type="match status" value="1"/>
</dbReference>
<protein>
    <recommendedName>
        <fullName evidence="11">Cation-transporting ATPase</fullName>
        <ecNumber evidence="11">7.2.2.-</ecNumber>
    </recommendedName>
</protein>
<evidence type="ECO:0000259" key="12">
    <source>
        <dbReference type="Pfam" id="PF00122"/>
    </source>
</evidence>
<dbReference type="CDD" id="cd07542">
    <property type="entry name" value="P-type_ATPase_cation"/>
    <property type="match status" value="1"/>
</dbReference>
<dbReference type="FunFam" id="1.20.1110.10:FF:000023">
    <property type="entry name" value="Cation-transporting ATPase"/>
    <property type="match status" value="1"/>
</dbReference>
<evidence type="ECO:0000256" key="1">
    <source>
        <dbReference type="ARBA" id="ARBA00004141"/>
    </source>
</evidence>
<dbReference type="InterPro" id="IPR023299">
    <property type="entry name" value="ATPase_P-typ_cyto_dom_N"/>
</dbReference>
<evidence type="ECO:0000256" key="5">
    <source>
        <dbReference type="ARBA" id="ARBA00022741"/>
    </source>
</evidence>
<evidence type="ECO:0000313" key="16">
    <source>
        <dbReference type="Proteomes" id="UP000694556"/>
    </source>
</evidence>
<dbReference type="GO" id="GO:0005524">
    <property type="term" value="F:ATP binding"/>
    <property type="evidence" value="ECO:0007669"/>
    <property type="project" value="UniProtKB-UniRule"/>
</dbReference>
<evidence type="ECO:0000256" key="11">
    <source>
        <dbReference type="RuleBase" id="RU362082"/>
    </source>
</evidence>
<keyword evidence="9 11" id="KW-1133">Transmembrane helix</keyword>
<dbReference type="InterPro" id="IPR004014">
    <property type="entry name" value="ATPase_P-typ_cation-transptr_N"/>
</dbReference>
<feature type="transmembrane region" description="Helical" evidence="11">
    <location>
        <begin position="44"/>
        <end position="63"/>
    </location>
</feature>
<dbReference type="PANTHER" id="PTHR45630">
    <property type="entry name" value="CATION-TRANSPORTING ATPASE-RELATED"/>
    <property type="match status" value="1"/>
</dbReference>
<accession>A0A8C3CIY3</accession>
<evidence type="ECO:0000256" key="8">
    <source>
        <dbReference type="ARBA" id="ARBA00022967"/>
    </source>
</evidence>
<dbReference type="InterPro" id="IPR036412">
    <property type="entry name" value="HAD-like_sf"/>
</dbReference>
<dbReference type="InterPro" id="IPR023214">
    <property type="entry name" value="HAD_sf"/>
</dbReference>
<dbReference type="SUPFAM" id="SSF81660">
    <property type="entry name" value="Metal cation-transporting ATPase, ATP-binding domain N"/>
    <property type="match status" value="1"/>
</dbReference>
<dbReference type="Pfam" id="PF12409">
    <property type="entry name" value="P5-ATPase"/>
    <property type="match status" value="1"/>
</dbReference>
<keyword evidence="16" id="KW-1185">Reference proteome</keyword>
<evidence type="ECO:0000259" key="13">
    <source>
        <dbReference type="Pfam" id="PF00690"/>
    </source>
</evidence>
<dbReference type="SUPFAM" id="SSF81665">
    <property type="entry name" value="Calcium ATPase, transmembrane domain M"/>
    <property type="match status" value="1"/>
</dbReference>
<dbReference type="PROSITE" id="PS00154">
    <property type="entry name" value="ATPASE_E1_E2"/>
    <property type="match status" value="1"/>
</dbReference>
<organism evidence="15 16">
    <name type="scientific">Cairina moschata</name>
    <name type="common">Muscovy duck</name>
    <dbReference type="NCBI Taxonomy" id="8855"/>
    <lineage>
        <taxon>Eukaryota</taxon>
        <taxon>Metazoa</taxon>
        <taxon>Chordata</taxon>
        <taxon>Craniata</taxon>
        <taxon>Vertebrata</taxon>
        <taxon>Euteleostomi</taxon>
        <taxon>Archelosauria</taxon>
        <taxon>Archosauria</taxon>
        <taxon>Dinosauria</taxon>
        <taxon>Saurischia</taxon>
        <taxon>Theropoda</taxon>
        <taxon>Coelurosauria</taxon>
        <taxon>Aves</taxon>
        <taxon>Neognathae</taxon>
        <taxon>Galloanserae</taxon>
        <taxon>Anseriformes</taxon>
        <taxon>Anatidae</taxon>
        <taxon>Anatinae</taxon>
        <taxon>Cairina</taxon>
    </lineage>
</organism>
<dbReference type="Gene3D" id="3.40.50.1000">
    <property type="entry name" value="HAD superfamily/HAD-like"/>
    <property type="match status" value="1"/>
</dbReference>
<dbReference type="GO" id="GO:0019829">
    <property type="term" value="F:ATPase-coupled monoatomic cation transmembrane transporter activity"/>
    <property type="evidence" value="ECO:0007669"/>
    <property type="project" value="UniProtKB-UniRule"/>
</dbReference>
<dbReference type="InterPro" id="IPR047819">
    <property type="entry name" value="P5A-ATPase_N"/>
</dbReference>
<evidence type="ECO:0000259" key="14">
    <source>
        <dbReference type="Pfam" id="PF12409"/>
    </source>
</evidence>
<evidence type="ECO:0000256" key="6">
    <source>
        <dbReference type="ARBA" id="ARBA00022840"/>
    </source>
</evidence>
<feature type="transmembrane region" description="Helical" evidence="11">
    <location>
        <begin position="1085"/>
        <end position="1105"/>
    </location>
</feature>
<feature type="transmembrane region" description="Helical" evidence="11">
    <location>
        <begin position="236"/>
        <end position="255"/>
    </location>
</feature>
<evidence type="ECO:0000256" key="9">
    <source>
        <dbReference type="ARBA" id="ARBA00022989"/>
    </source>
</evidence>
<dbReference type="SUPFAM" id="SSF81653">
    <property type="entry name" value="Calcium ATPase, transduction domain A"/>
    <property type="match status" value="1"/>
</dbReference>
<reference evidence="15" key="2">
    <citation type="submission" date="2025-08" db="UniProtKB">
        <authorList>
            <consortium name="Ensembl"/>
        </authorList>
    </citation>
    <scope>IDENTIFICATION</scope>
</reference>
<dbReference type="InterPro" id="IPR059000">
    <property type="entry name" value="ATPase_P-type_domA"/>
</dbReference>
<dbReference type="PRINTS" id="PR00119">
    <property type="entry name" value="CATATPASE"/>
</dbReference>
<dbReference type="InterPro" id="IPR008250">
    <property type="entry name" value="ATPase_P-typ_transduc_dom_A_sf"/>
</dbReference>
<feature type="transmembrane region" description="Helical" evidence="11">
    <location>
        <begin position="1056"/>
        <end position="1073"/>
    </location>
</feature>
<evidence type="ECO:0000313" key="15">
    <source>
        <dbReference type="Ensembl" id="ENSCMMP00000021923.1"/>
    </source>
</evidence>
<reference evidence="15" key="1">
    <citation type="submission" date="2018-09" db="EMBL/GenBank/DDBJ databases">
        <title>Common duck and Muscovy duck high density SNP chip.</title>
        <authorList>
            <person name="Vignal A."/>
            <person name="Thebault N."/>
            <person name="Warren W.C."/>
        </authorList>
    </citation>
    <scope>NUCLEOTIDE SEQUENCE [LARGE SCALE GENOMIC DNA]</scope>
</reference>
<dbReference type="InterPro" id="IPR023298">
    <property type="entry name" value="ATPase_P-typ_TM_dom_sf"/>
</dbReference>